<protein>
    <submittedName>
        <fullName evidence="2">Uncharacterized protein LOC103719786</fullName>
    </submittedName>
</protein>
<dbReference type="OrthoDB" id="666348at2759"/>
<evidence type="ECO:0000313" key="1">
    <source>
        <dbReference type="Proteomes" id="UP000228380"/>
    </source>
</evidence>
<reference evidence="1" key="1">
    <citation type="journal article" date="2019" name="Nat. Commun.">
        <title>Genome-wide association mapping of date palm fruit traits.</title>
        <authorList>
            <person name="Hazzouri K.M."/>
            <person name="Gros-Balthazard M."/>
            <person name="Flowers J.M."/>
            <person name="Copetti D."/>
            <person name="Lemansour A."/>
            <person name="Lebrun M."/>
            <person name="Masmoudi K."/>
            <person name="Ferrand S."/>
            <person name="Dhar M.I."/>
            <person name="Fresquez Z.A."/>
            <person name="Rosas U."/>
            <person name="Zhang J."/>
            <person name="Talag J."/>
            <person name="Lee S."/>
            <person name="Kudrna D."/>
            <person name="Powell R.F."/>
            <person name="Leitch I.J."/>
            <person name="Krueger R.R."/>
            <person name="Wing R.A."/>
            <person name="Amiri K.M.A."/>
            <person name="Purugganan M.D."/>
        </authorList>
    </citation>
    <scope>NUCLEOTIDE SEQUENCE [LARGE SCALE GENOMIC DNA]</scope>
    <source>
        <strain evidence="1">cv. Khalas</strain>
    </source>
</reference>
<dbReference type="KEGG" id="pda:103719786"/>
<keyword evidence="1" id="KW-1185">Reference proteome</keyword>
<accession>A0A8B7CW61</accession>
<proteinExistence type="predicted"/>
<name>A0A8B7CW61_PHODC</name>
<dbReference type="Proteomes" id="UP000228380">
    <property type="component" value="Chromosome 15"/>
</dbReference>
<organism evidence="1 2">
    <name type="scientific">Phoenix dactylifera</name>
    <name type="common">Date palm</name>
    <dbReference type="NCBI Taxonomy" id="42345"/>
    <lineage>
        <taxon>Eukaryota</taxon>
        <taxon>Viridiplantae</taxon>
        <taxon>Streptophyta</taxon>
        <taxon>Embryophyta</taxon>
        <taxon>Tracheophyta</taxon>
        <taxon>Spermatophyta</taxon>
        <taxon>Magnoliopsida</taxon>
        <taxon>Liliopsida</taxon>
        <taxon>Arecaceae</taxon>
        <taxon>Coryphoideae</taxon>
        <taxon>Phoeniceae</taxon>
        <taxon>Phoenix</taxon>
    </lineage>
</organism>
<dbReference type="RefSeq" id="XP_008807402.2">
    <property type="nucleotide sequence ID" value="XM_008809180.4"/>
</dbReference>
<dbReference type="PANTHER" id="PTHR33167">
    <property type="entry name" value="TRANSCRIPTION FACTOR, PUTATIVE (DUF863)-RELATED"/>
    <property type="match status" value="1"/>
</dbReference>
<dbReference type="AlphaFoldDB" id="A0A8B7CW61"/>
<dbReference type="GeneID" id="103719786"/>
<evidence type="ECO:0000313" key="2">
    <source>
        <dbReference type="RefSeq" id="XP_008807402.2"/>
    </source>
</evidence>
<reference evidence="2" key="2">
    <citation type="submission" date="2025-08" db="UniProtKB">
        <authorList>
            <consortium name="RefSeq"/>
        </authorList>
    </citation>
    <scope>IDENTIFICATION</scope>
    <source>
        <tissue evidence="2">Young leaves</tissue>
    </source>
</reference>
<dbReference type="PANTHER" id="PTHR33167:SF26">
    <property type="entry name" value="EXPRESSED PROTEIN"/>
    <property type="match status" value="1"/>
</dbReference>
<gene>
    <name evidence="2" type="primary">LOC103719786</name>
</gene>
<sequence>MERNLKQYDKECMKTAMLKQEKTFRHQVHELHRLYRVQKLLMRDMKNVELKRQQAFTQNRPGLERRNVENERGTNQSCYGSYICQWKPYQTLDLGLPAVECIGRDDGDVMLEVEEESDLELTLAIGSSRSRRKKEETSFTSDSGACFSSSSSESAVVKLNRQEWGLFHVPDISMRFPDETKSCFNVEGRMREDRLKQPPWLFQCLSLDMAS</sequence>